<name>A0A226D2X5_FOLCA</name>
<comment type="subunit">
    <text evidence="11">Component of the Mediator complex.</text>
</comment>
<dbReference type="InterPro" id="IPR011041">
    <property type="entry name" value="Quinoprot_gluc/sorb_DH_b-prop"/>
</dbReference>
<sequence length="798" mass="86795">MELLYEVEPDLDGAEDYVVSTKRMKLTPERRPTIAISVHNLLAFSSNVDLSQCQSSSSSPMKDGGPPEVGKRSTYTASASSNISDDVGIAGCHLYVTDLNTPWEIFLIKNSSAQIRYLQWDHAGTKLCVGTDDGRVEIYVMVDNLLNKWGVSYEAALPGEPILIAEWLNAPRKVTVNPEKMDSMVYSEKYLTSVPFSSRGFGGKALDGLVVVTATGLLGAVVQSNSEETGGKPIVASEKMFAMRNHIVHADLAYSTDGDILVVTSTENMKQPVLVNKINVSLSHSRDKVEIKAVPCQSLFLQSMLDHSISSVKFINKCDTDHLLISLTNRLTGSSMLYIYELVAHTVTLKSKFNQSSAAISTGSDVVNTFRWQQTSHIQFGSSISSICSLPSPLIPNINSSISPTTTTTSSSSGSSSSMQNQNQQTATVLTPIIATALSNGCIVLSRCDNLQQICSYSTTSSTPSSGHPFAIGGVKLERDHNTDWNSSPTKKKECSSPSKINSGSSSPGTENPVSISFTWSGSILVSLTENSHLKTYKVHANLDASTAALLMELSMMGGLDPWDVMMCIRTNLIDNITDRLSETFARQPPPVQTHYNGRMLVIKAGLYRIGSSGTARINDQQTLLVLYLVSGALKALLRPAELSSREKGPAESLASLLSSSGEHDLTKVLVQMAATEYAVEANTLQSLQQILQWCADLALKLLSTLPDLRHSRAPGWEVCRDSKAVGTLRELIVLMRIWGLQRPSCLPAFRKTSENLDVLPLLFRLLTRLSVAPHDPDEALIGEAALLMYSLIYLFKT</sequence>
<keyword evidence="6 11" id="KW-0805">Transcription regulation</keyword>
<dbReference type="Pfam" id="PF11635">
    <property type="entry name" value="Med16_N"/>
    <property type="match status" value="1"/>
</dbReference>
<dbReference type="InterPro" id="IPR048338">
    <property type="entry name" value="Mediator_Med16"/>
</dbReference>
<protein>
    <recommendedName>
        <fullName evidence="3 11">Mediator of RNA polymerase II transcription subunit 16</fullName>
    </recommendedName>
    <alternativeName>
        <fullName evidence="10 11">Mediator complex subunit 16</fullName>
    </alternativeName>
</protein>
<feature type="region of interest" description="Disordered" evidence="12">
    <location>
        <begin position="401"/>
        <end position="423"/>
    </location>
</feature>
<dbReference type="PANTHER" id="PTHR13224:SF6">
    <property type="entry name" value="MEDIATOR OF RNA POLYMERASE II TRANSCRIPTION SUBUNIT 16"/>
    <property type="match status" value="1"/>
</dbReference>
<dbReference type="Proteomes" id="UP000198287">
    <property type="component" value="Unassembled WGS sequence"/>
</dbReference>
<feature type="compositionally biased region" description="Low complexity" evidence="12">
    <location>
        <begin position="401"/>
        <end position="418"/>
    </location>
</feature>
<gene>
    <name evidence="11" type="primary">MED16</name>
    <name evidence="15" type="ORF">Fcan01_26048</name>
</gene>
<evidence type="ECO:0000313" key="15">
    <source>
        <dbReference type="EMBL" id="OXA39234.1"/>
    </source>
</evidence>
<feature type="region of interest" description="Disordered" evidence="12">
    <location>
        <begin position="481"/>
        <end position="511"/>
    </location>
</feature>
<keyword evidence="9 11" id="KW-0539">Nucleus</keyword>
<evidence type="ECO:0000256" key="3">
    <source>
        <dbReference type="ARBA" id="ARBA00019614"/>
    </source>
</evidence>
<evidence type="ECO:0000259" key="13">
    <source>
        <dbReference type="Pfam" id="PF11635"/>
    </source>
</evidence>
<dbReference type="GO" id="GO:0045893">
    <property type="term" value="P:positive regulation of DNA-templated transcription"/>
    <property type="evidence" value="ECO:0007669"/>
    <property type="project" value="TreeGrafter"/>
</dbReference>
<evidence type="ECO:0000256" key="4">
    <source>
        <dbReference type="ARBA" id="ARBA00022574"/>
    </source>
</evidence>
<evidence type="ECO:0000256" key="1">
    <source>
        <dbReference type="ARBA" id="ARBA00004123"/>
    </source>
</evidence>
<dbReference type="PANTHER" id="PTHR13224">
    <property type="entry name" value="THYROID HORMONE RECEPTOR-ASSOCIATED PROTEIN-RELATED"/>
    <property type="match status" value="1"/>
</dbReference>
<evidence type="ECO:0000256" key="6">
    <source>
        <dbReference type="ARBA" id="ARBA00023015"/>
    </source>
</evidence>
<dbReference type="AlphaFoldDB" id="A0A226D2X5"/>
<keyword evidence="4" id="KW-0853">WD repeat</keyword>
<dbReference type="Pfam" id="PF20718">
    <property type="entry name" value="Med16_bridge"/>
    <property type="match status" value="1"/>
</dbReference>
<feature type="region of interest" description="Disordered" evidence="12">
    <location>
        <begin position="53"/>
        <end position="74"/>
    </location>
</feature>
<evidence type="ECO:0000259" key="14">
    <source>
        <dbReference type="Pfam" id="PF20718"/>
    </source>
</evidence>
<dbReference type="OMA" id="EIWQPKE"/>
<dbReference type="GO" id="GO:0016592">
    <property type="term" value="C:mediator complex"/>
    <property type="evidence" value="ECO:0007669"/>
    <property type="project" value="InterPro"/>
</dbReference>
<evidence type="ECO:0000256" key="5">
    <source>
        <dbReference type="ARBA" id="ARBA00022737"/>
    </source>
</evidence>
<dbReference type="SUPFAM" id="SSF50952">
    <property type="entry name" value="Soluble quinoprotein glucose dehydrogenase"/>
    <property type="match status" value="1"/>
</dbReference>
<organism evidence="15 16">
    <name type="scientific">Folsomia candida</name>
    <name type="common">Springtail</name>
    <dbReference type="NCBI Taxonomy" id="158441"/>
    <lineage>
        <taxon>Eukaryota</taxon>
        <taxon>Metazoa</taxon>
        <taxon>Ecdysozoa</taxon>
        <taxon>Arthropoda</taxon>
        <taxon>Hexapoda</taxon>
        <taxon>Collembola</taxon>
        <taxon>Entomobryomorpha</taxon>
        <taxon>Isotomoidea</taxon>
        <taxon>Isotomidae</taxon>
        <taxon>Proisotominae</taxon>
        <taxon>Folsomia</taxon>
    </lineage>
</organism>
<dbReference type="InterPro" id="IPR021665">
    <property type="entry name" value="Mediator_Med16_N"/>
</dbReference>
<evidence type="ECO:0000256" key="9">
    <source>
        <dbReference type="ARBA" id="ARBA00023242"/>
    </source>
</evidence>
<comment type="subcellular location">
    <subcellularLocation>
        <location evidence="1 11">Nucleus</location>
    </subcellularLocation>
</comment>
<evidence type="ECO:0000256" key="10">
    <source>
        <dbReference type="ARBA" id="ARBA00032015"/>
    </source>
</evidence>
<evidence type="ECO:0000256" key="12">
    <source>
        <dbReference type="SAM" id="MobiDB-lite"/>
    </source>
</evidence>
<keyword evidence="8 11" id="KW-0804">Transcription</keyword>
<evidence type="ECO:0000313" key="16">
    <source>
        <dbReference type="Proteomes" id="UP000198287"/>
    </source>
</evidence>
<dbReference type="OrthoDB" id="10018574at2759"/>
<dbReference type="EMBL" id="LNIX01000040">
    <property type="protein sequence ID" value="OXA39234.1"/>
    <property type="molecule type" value="Genomic_DNA"/>
</dbReference>
<dbReference type="STRING" id="158441.A0A226D2X5"/>
<evidence type="ECO:0000256" key="2">
    <source>
        <dbReference type="ARBA" id="ARBA00006543"/>
    </source>
</evidence>
<comment type="similarity">
    <text evidence="2 11">Belongs to the Mediator complex subunit 16 family.</text>
</comment>
<comment type="function">
    <text evidence="11">Component of the Mediator complex, a coactivator involved in the regulated transcription of nearly all RNA polymerase II-dependent genes. Mediator functions as a bridge to convey information from gene-specific regulatory proteins to the basal RNA polymerase II transcription machinery. Mediator is recruited to promoters by direct interactions with regulatory proteins and serves as a scaffold for the assembly of a functional preinitiation complex with RNA polymerase II and the general transcription factors.</text>
</comment>
<evidence type="ECO:0000256" key="7">
    <source>
        <dbReference type="ARBA" id="ARBA00023159"/>
    </source>
</evidence>
<keyword evidence="7 11" id="KW-0010">Activator</keyword>
<evidence type="ECO:0000256" key="8">
    <source>
        <dbReference type="ARBA" id="ARBA00023163"/>
    </source>
</evidence>
<feature type="compositionally biased region" description="Low complexity" evidence="12">
    <location>
        <begin position="496"/>
        <end position="507"/>
    </location>
</feature>
<feature type="domain" description="Mediator complex subunit Med16 N-terminal" evidence="13">
    <location>
        <begin position="154"/>
        <end position="391"/>
    </location>
</feature>
<proteinExistence type="inferred from homology"/>
<feature type="domain" description="Mediator of RNA polymerase II transcription subunit 16 central helical bridge" evidence="14">
    <location>
        <begin position="551"/>
        <end position="739"/>
    </location>
</feature>
<dbReference type="InterPro" id="IPR048616">
    <property type="entry name" value="MED16_bridge"/>
</dbReference>
<accession>A0A226D2X5</accession>
<evidence type="ECO:0000256" key="11">
    <source>
        <dbReference type="RuleBase" id="RU364149"/>
    </source>
</evidence>
<keyword evidence="16" id="KW-1185">Reference proteome</keyword>
<comment type="caution">
    <text evidence="15">The sequence shown here is derived from an EMBL/GenBank/DDBJ whole genome shotgun (WGS) entry which is preliminary data.</text>
</comment>
<reference evidence="15 16" key="1">
    <citation type="submission" date="2015-12" db="EMBL/GenBank/DDBJ databases">
        <title>The genome of Folsomia candida.</title>
        <authorList>
            <person name="Faddeeva A."/>
            <person name="Derks M.F."/>
            <person name="Anvar Y."/>
            <person name="Smit S."/>
            <person name="Van Straalen N."/>
            <person name="Roelofs D."/>
        </authorList>
    </citation>
    <scope>NUCLEOTIDE SEQUENCE [LARGE SCALE GENOMIC DNA]</scope>
    <source>
        <strain evidence="15 16">VU population</strain>
        <tissue evidence="15">Whole body</tissue>
    </source>
</reference>
<keyword evidence="5" id="KW-0677">Repeat</keyword>